<keyword evidence="1" id="KW-1185">Reference proteome</keyword>
<name>A0A0N4ZTX7_PARTI</name>
<protein>
    <submittedName>
        <fullName evidence="2">Plasmodium variant antigen protein Cir/Yir/Bir</fullName>
    </submittedName>
</protein>
<evidence type="ECO:0000313" key="1">
    <source>
        <dbReference type="Proteomes" id="UP000038045"/>
    </source>
</evidence>
<sequence length="138" mass="16284">MKEDAYYEKNSFFLGSITKYFEMIQDKDEITLFDLASLLKCYKSPDISDYAFMEYIRIYKNALKMIVSRKRNSNNIQQVEKFLETNTGSQTKEAVKEQFKEIDYIDKTTSNSMKYFTSSISSYLNSNKFSSLEMHPIQ</sequence>
<dbReference type="Proteomes" id="UP000038045">
    <property type="component" value="Unplaced"/>
</dbReference>
<evidence type="ECO:0000313" key="2">
    <source>
        <dbReference type="WBParaSite" id="PTRK_0001204200.1"/>
    </source>
</evidence>
<proteinExistence type="predicted"/>
<reference evidence="2" key="1">
    <citation type="submission" date="2017-02" db="UniProtKB">
        <authorList>
            <consortium name="WormBaseParasite"/>
        </authorList>
    </citation>
    <scope>IDENTIFICATION</scope>
</reference>
<organism evidence="1 2">
    <name type="scientific">Parastrongyloides trichosuri</name>
    <name type="common">Possum-specific nematode worm</name>
    <dbReference type="NCBI Taxonomy" id="131310"/>
    <lineage>
        <taxon>Eukaryota</taxon>
        <taxon>Metazoa</taxon>
        <taxon>Ecdysozoa</taxon>
        <taxon>Nematoda</taxon>
        <taxon>Chromadorea</taxon>
        <taxon>Rhabditida</taxon>
        <taxon>Tylenchina</taxon>
        <taxon>Panagrolaimomorpha</taxon>
        <taxon>Strongyloidoidea</taxon>
        <taxon>Strongyloididae</taxon>
        <taxon>Parastrongyloides</taxon>
    </lineage>
</organism>
<accession>A0A0N4ZTX7</accession>
<dbReference type="WBParaSite" id="PTRK_0001204200.1">
    <property type="protein sequence ID" value="PTRK_0001204200.1"/>
    <property type="gene ID" value="PTRK_0001204200"/>
</dbReference>
<dbReference type="AlphaFoldDB" id="A0A0N4ZTX7"/>